<dbReference type="GO" id="GO:0005739">
    <property type="term" value="C:mitochondrion"/>
    <property type="evidence" value="ECO:0007669"/>
    <property type="project" value="TreeGrafter"/>
</dbReference>
<gene>
    <name evidence="17" type="ORF">PV09_01104</name>
</gene>
<dbReference type="GO" id="GO:0009099">
    <property type="term" value="P:L-valine biosynthetic process"/>
    <property type="evidence" value="ECO:0007669"/>
    <property type="project" value="UniProtKB-UniPathway"/>
</dbReference>
<feature type="compositionally biased region" description="Low complexity" evidence="13">
    <location>
        <begin position="51"/>
        <end position="61"/>
    </location>
</feature>
<dbReference type="FunFam" id="3.40.50.970:FF:000053">
    <property type="entry name" value="Acetolactate synthase, mitochondrial"/>
    <property type="match status" value="1"/>
</dbReference>
<dbReference type="SUPFAM" id="SSF52518">
    <property type="entry name" value="Thiamin diphosphate-binding fold (THDP-binding)"/>
    <property type="match status" value="2"/>
</dbReference>
<dbReference type="CDD" id="cd02015">
    <property type="entry name" value="TPP_AHAS"/>
    <property type="match status" value="1"/>
</dbReference>
<evidence type="ECO:0000256" key="1">
    <source>
        <dbReference type="ARBA" id="ARBA00004974"/>
    </source>
</evidence>
<dbReference type="GO" id="GO:0000287">
    <property type="term" value="F:magnesium ion binding"/>
    <property type="evidence" value="ECO:0007669"/>
    <property type="project" value="UniProtKB-UniRule"/>
</dbReference>
<dbReference type="InterPro" id="IPR029061">
    <property type="entry name" value="THDP-binding"/>
</dbReference>
<dbReference type="GO" id="GO:0009097">
    <property type="term" value="P:isoleucine biosynthetic process"/>
    <property type="evidence" value="ECO:0007669"/>
    <property type="project" value="UniProtKB-UniPathway"/>
</dbReference>
<dbReference type="CDD" id="cd07035">
    <property type="entry name" value="TPP_PYR_POX_like"/>
    <property type="match status" value="1"/>
</dbReference>
<evidence type="ECO:0000259" key="14">
    <source>
        <dbReference type="Pfam" id="PF00205"/>
    </source>
</evidence>
<dbReference type="InterPro" id="IPR012001">
    <property type="entry name" value="Thiamin_PyroP_enz_TPP-bd_dom"/>
</dbReference>
<dbReference type="FunFam" id="3.40.50.1220:FF:000008">
    <property type="entry name" value="Acetolactate synthase"/>
    <property type="match status" value="1"/>
</dbReference>
<evidence type="ECO:0000256" key="8">
    <source>
        <dbReference type="ARBA" id="ARBA00022842"/>
    </source>
</evidence>
<feature type="domain" description="Thiamine pyrophosphate enzyme TPP-binding" evidence="15">
    <location>
        <begin position="503"/>
        <end position="650"/>
    </location>
</feature>
<evidence type="ECO:0000256" key="7">
    <source>
        <dbReference type="ARBA" id="ARBA00022723"/>
    </source>
</evidence>
<dbReference type="RefSeq" id="XP_016218042.1">
    <property type="nucleotide sequence ID" value="XM_016353947.1"/>
</dbReference>
<keyword evidence="8 12" id="KW-0460">Magnesium</keyword>
<evidence type="ECO:0000256" key="13">
    <source>
        <dbReference type="SAM" id="MobiDB-lite"/>
    </source>
</evidence>
<dbReference type="InterPro" id="IPR029035">
    <property type="entry name" value="DHS-like_NAD/FAD-binding_dom"/>
</dbReference>
<evidence type="ECO:0000256" key="11">
    <source>
        <dbReference type="ARBA" id="ARBA00023304"/>
    </source>
</evidence>
<comment type="cofactor">
    <cofactor evidence="12">
        <name>thiamine diphosphate</name>
        <dbReference type="ChEBI" id="CHEBI:58937"/>
    </cofactor>
    <text evidence="12">Binds 1 thiamine pyrophosphate per subunit.</text>
</comment>
<dbReference type="InterPro" id="IPR000399">
    <property type="entry name" value="TPP-bd_CS"/>
</dbReference>
<keyword evidence="6 12" id="KW-0808">Transferase</keyword>
<dbReference type="HOGENOM" id="CLU_013748_1_2_1"/>
<dbReference type="NCBIfam" id="TIGR00118">
    <property type="entry name" value="acolac_lg"/>
    <property type="match status" value="1"/>
</dbReference>
<accession>A0A0D2AN67</accession>
<keyword evidence="11 12" id="KW-0100">Branched-chain amino acid biosynthesis</keyword>
<dbReference type="InParanoid" id="A0A0D2AN67"/>
<keyword evidence="10 12" id="KW-0786">Thiamine pyrophosphate</keyword>
<dbReference type="FunCoup" id="A0A0D2AN67">
    <property type="interactions" value="555"/>
</dbReference>
<dbReference type="STRING" id="253628.A0A0D2AN67"/>
<dbReference type="GO" id="GO:0005948">
    <property type="term" value="C:acetolactate synthase complex"/>
    <property type="evidence" value="ECO:0007669"/>
    <property type="project" value="TreeGrafter"/>
</dbReference>
<dbReference type="InterPro" id="IPR011766">
    <property type="entry name" value="TPP_enzyme_TPP-bd"/>
</dbReference>
<dbReference type="FunFam" id="3.40.50.970:FF:000007">
    <property type="entry name" value="Acetolactate synthase"/>
    <property type="match status" value="1"/>
</dbReference>
<comment type="pathway">
    <text evidence="2 12">Amino-acid biosynthesis; L-valine biosynthesis; L-valine from pyruvate: step 1/4.</text>
</comment>
<dbReference type="UniPathway" id="UPA00047">
    <property type="reaction ID" value="UER00055"/>
</dbReference>
<keyword evidence="7 12" id="KW-0479">Metal-binding</keyword>
<evidence type="ECO:0000256" key="3">
    <source>
        <dbReference type="ARBA" id="ARBA00007812"/>
    </source>
</evidence>
<keyword evidence="18" id="KW-1185">Reference proteome</keyword>
<dbReference type="PROSITE" id="PS00187">
    <property type="entry name" value="TPP_ENZYMES"/>
    <property type="match status" value="1"/>
</dbReference>
<comment type="catalytic activity">
    <reaction evidence="12">
        <text>2 pyruvate + H(+) = (2S)-2-acetolactate + CO2</text>
        <dbReference type="Rhea" id="RHEA:25249"/>
        <dbReference type="ChEBI" id="CHEBI:15361"/>
        <dbReference type="ChEBI" id="CHEBI:15378"/>
        <dbReference type="ChEBI" id="CHEBI:16526"/>
        <dbReference type="ChEBI" id="CHEBI:58476"/>
        <dbReference type="EC" id="2.2.1.6"/>
    </reaction>
</comment>
<dbReference type="PANTHER" id="PTHR18968">
    <property type="entry name" value="THIAMINE PYROPHOSPHATE ENZYMES"/>
    <property type="match status" value="1"/>
</dbReference>
<evidence type="ECO:0000256" key="5">
    <source>
        <dbReference type="ARBA" id="ARBA00022605"/>
    </source>
</evidence>
<dbReference type="UniPathway" id="UPA00049">
    <property type="reaction ID" value="UER00059"/>
</dbReference>
<evidence type="ECO:0000256" key="2">
    <source>
        <dbReference type="ARBA" id="ARBA00005025"/>
    </source>
</evidence>
<dbReference type="InterPro" id="IPR045229">
    <property type="entry name" value="TPP_enz"/>
</dbReference>
<dbReference type="EC" id="2.2.1.6" evidence="4 12"/>
<dbReference type="GO" id="GO:0050660">
    <property type="term" value="F:flavin adenine dinucleotide binding"/>
    <property type="evidence" value="ECO:0007669"/>
    <property type="project" value="InterPro"/>
</dbReference>
<evidence type="ECO:0000259" key="16">
    <source>
        <dbReference type="Pfam" id="PF02776"/>
    </source>
</evidence>
<dbReference type="OrthoDB" id="16262at2759"/>
<evidence type="ECO:0000259" key="15">
    <source>
        <dbReference type="Pfam" id="PF02775"/>
    </source>
</evidence>
<dbReference type="VEuPathDB" id="FungiDB:PV09_01104"/>
<evidence type="ECO:0000256" key="10">
    <source>
        <dbReference type="ARBA" id="ARBA00023052"/>
    </source>
</evidence>
<dbReference type="Gene3D" id="3.40.50.970">
    <property type="match status" value="2"/>
</dbReference>
<dbReference type="Pfam" id="PF02775">
    <property type="entry name" value="TPP_enzyme_C"/>
    <property type="match status" value="1"/>
</dbReference>
<comment type="pathway">
    <text evidence="1 12">Amino-acid biosynthesis; L-isoleucine biosynthesis; L-isoleucine from 2-oxobutanoate: step 1/4.</text>
</comment>
<organism evidence="17 18">
    <name type="scientific">Verruconis gallopava</name>
    <dbReference type="NCBI Taxonomy" id="253628"/>
    <lineage>
        <taxon>Eukaryota</taxon>
        <taxon>Fungi</taxon>
        <taxon>Dikarya</taxon>
        <taxon>Ascomycota</taxon>
        <taxon>Pezizomycotina</taxon>
        <taxon>Dothideomycetes</taxon>
        <taxon>Pleosporomycetidae</taxon>
        <taxon>Venturiales</taxon>
        <taxon>Sympoventuriaceae</taxon>
        <taxon>Verruconis</taxon>
    </lineage>
</organism>
<dbReference type="EMBL" id="KN847531">
    <property type="protein sequence ID" value="KIW08173.1"/>
    <property type="molecule type" value="Genomic_DNA"/>
</dbReference>
<keyword evidence="9" id="KW-0809">Transit peptide</keyword>
<dbReference type="Gene3D" id="3.40.50.1220">
    <property type="entry name" value="TPP-binding domain"/>
    <property type="match status" value="1"/>
</dbReference>
<dbReference type="Pfam" id="PF00205">
    <property type="entry name" value="TPP_enzyme_M"/>
    <property type="match status" value="1"/>
</dbReference>
<dbReference type="Proteomes" id="UP000053259">
    <property type="component" value="Unassembled WGS sequence"/>
</dbReference>
<dbReference type="InterPro" id="IPR012000">
    <property type="entry name" value="Thiamin_PyroP_enz_cen_dom"/>
</dbReference>
<comment type="cofactor">
    <cofactor evidence="12">
        <name>Mg(2+)</name>
        <dbReference type="ChEBI" id="CHEBI:18420"/>
    </cofactor>
    <text evidence="12">Binds 1 Mg(2+) ion per subunit.</text>
</comment>
<name>A0A0D2AN67_9PEZI</name>
<evidence type="ECO:0000256" key="6">
    <source>
        <dbReference type="ARBA" id="ARBA00022679"/>
    </source>
</evidence>
<dbReference type="PANTHER" id="PTHR18968:SF13">
    <property type="entry name" value="ACETOLACTATE SYNTHASE CATALYTIC SUBUNIT, MITOCHONDRIAL"/>
    <property type="match status" value="1"/>
</dbReference>
<dbReference type="Pfam" id="PF02776">
    <property type="entry name" value="TPP_enzyme_N"/>
    <property type="match status" value="1"/>
</dbReference>
<evidence type="ECO:0000256" key="12">
    <source>
        <dbReference type="RuleBase" id="RU003591"/>
    </source>
</evidence>
<dbReference type="SUPFAM" id="SSF52467">
    <property type="entry name" value="DHS-like NAD/FAD-binding domain"/>
    <property type="match status" value="1"/>
</dbReference>
<dbReference type="InterPro" id="IPR039368">
    <property type="entry name" value="AHAS_TPP"/>
</dbReference>
<sequence>MIPRRARGTLQCLNKARPFSTTAPAAGIIPNARKAVQASGQKQANDASKRTQSTSTASATQDRPRPSPSFNREESWKDVHPLRPYKAPELDYSFVGKTGGEIIHEMLRRQDVKHVFGYPGGAILPVFDAIMNSPHFDFILPRHEQGAGHMAEGYARATGKPGVVIVTSGPGATNVITPMQDALMDGTPMVVLTGQVVTSAIGSDAFQEADVIGISRACTKWNVMVKSIAELPRRINEAFEIATSGRPGPVLIDLPKDITGGTLQRPIPVQSALPVHPSAATLAARELSMKQLEGSIKRTAELINIAKKPVIYAGQGILSHPNGPKLLKELSDKAQIPVTTTLQGLGGFDEMDPKSLHMLGMHGSAYANMAMQEADLILALGARFDDRITGSVAKFAPRAKEAAQEGRGGIVHFEIMPKNINKVVQATEAVEGDVVTNLGLLLPHLKEVSSRPEWFAQIDEWKKKYPWAYEKEGENGLIKPQTVMTTLSKLTDPFKEKVIITTGVGQHQMWAAQHFRWRYPRSMITSGGLGTMGFGLPAAIGAKVGRPDSIVIDIDGDASFSMTLTELSTAAEFNVGVKVIVLNNEEQGMVTQWQSLFYEDRFSHTHQRNADFIKLADAMGVKANKAVKPEELEEKLQWLLDQEGPALLEIVTDQKVPVLPMVPGGSALHEFLIYDEAKEKARRQRMKERSGR</sequence>
<dbReference type="GO" id="GO:0030976">
    <property type="term" value="F:thiamine pyrophosphate binding"/>
    <property type="evidence" value="ECO:0007669"/>
    <property type="project" value="UniProtKB-UniRule"/>
</dbReference>
<keyword evidence="5 12" id="KW-0028">Amino-acid biosynthesis</keyword>
<evidence type="ECO:0000313" key="18">
    <source>
        <dbReference type="Proteomes" id="UP000053259"/>
    </source>
</evidence>
<protein>
    <recommendedName>
        <fullName evidence="4 12">Acetolactate synthase</fullName>
        <ecNumber evidence="4 12">2.2.1.6</ecNumber>
    </recommendedName>
</protein>
<comment type="similarity">
    <text evidence="3 12">Belongs to the TPP enzyme family.</text>
</comment>
<reference evidence="17 18" key="1">
    <citation type="submission" date="2015-01" db="EMBL/GenBank/DDBJ databases">
        <title>The Genome Sequence of Ochroconis gallopava CBS43764.</title>
        <authorList>
            <consortium name="The Broad Institute Genomics Platform"/>
            <person name="Cuomo C."/>
            <person name="de Hoog S."/>
            <person name="Gorbushina A."/>
            <person name="Stielow B."/>
            <person name="Teixiera M."/>
            <person name="Abouelleil A."/>
            <person name="Chapman S.B."/>
            <person name="Priest M."/>
            <person name="Young S.K."/>
            <person name="Wortman J."/>
            <person name="Nusbaum C."/>
            <person name="Birren B."/>
        </authorList>
    </citation>
    <scope>NUCLEOTIDE SEQUENCE [LARGE SCALE GENOMIC DNA]</scope>
    <source>
        <strain evidence="17 18">CBS 43764</strain>
    </source>
</reference>
<feature type="region of interest" description="Disordered" evidence="13">
    <location>
        <begin position="34"/>
        <end position="76"/>
    </location>
</feature>
<evidence type="ECO:0000256" key="4">
    <source>
        <dbReference type="ARBA" id="ARBA00013145"/>
    </source>
</evidence>
<dbReference type="InterPro" id="IPR012846">
    <property type="entry name" value="Acetolactate_synth_lsu"/>
</dbReference>
<feature type="domain" description="Thiamine pyrophosphate enzyme N-terminal TPP-binding" evidence="16">
    <location>
        <begin position="98"/>
        <end position="212"/>
    </location>
</feature>
<dbReference type="GO" id="GO:0003984">
    <property type="term" value="F:acetolactate synthase activity"/>
    <property type="evidence" value="ECO:0007669"/>
    <property type="project" value="UniProtKB-EC"/>
</dbReference>
<feature type="domain" description="Thiamine pyrophosphate enzyme central" evidence="14">
    <location>
        <begin position="296"/>
        <end position="435"/>
    </location>
</feature>
<dbReference type="AlphaFoldDB" id="A0A0D2AN67"/>
<proteinExistence type="inferred from homology"/>
<evidence type="ECO:0000313" key="17">
    <source>
        <dbReference type="EMBL" id="KIW08173.1"/>
    </source>
</evidence>
<dbReference type="GeneID" id="27309077"/>
<evidence type="ECO:0000256" key="9">
    <source>
        <dbReference type="ARBA" id="ARBA00022946"/>
    </source>
</evidence>